<gene>
    <name evidence="11" type="primary">106670741</name>
</gene>
<dbReference type="GO" id="GO:0007165">
    <property type="term" value="P:signal transduction"/>
    <property type="evidence" value="ECO:0007669"/>
    <property type="project" value="UniProtKB-KW"/>
</dbReference>
<feature type="transmembrane region" description="Helical" evidence="10">
    <location>
        <begin position="65"/>
        <end position="86"/>
    </location>
</feature>
<dbReference type="GO" id="GO:0005886">
    <property type="term" value="C:plasma membrane"/>
    <property type="evidence" value="ECO:0007669"/>
    <property type="project" value="UniProtKB-SubCell"/>
</dbReference>
<evidence type="ECO:0000256" key="7">
    <source>
        <dbReference type="ARBA" id="ARBA00023136"/>
    </source>
</evidence>
<organism evidence="11 12">
    <name type="scientific">Cimex lectularius</name>
    <name type="common">Bed bug</name>
    <name type="synonym">Acanthia lectularia</name>
    <dbReference type="NCBI Taxonomy" id="79782"/>
    <lineage>
        <taxon>Eukaryota</taxon>
        <taxon>Metazoa</taxon>
        <taxon>Ecdysozoa</taxon>
        <taxon>Arthropoda</taxon>
        <taxon>Hexapoda</taxon>
        <taxon>Insecta</taxon>
        <taxon>Pterygota</taxon>
        <taxon>Neoptera</taxon>
        <taxon>Paraneoptera</taxon>
        <taxon>Hemiptera</taxon>
        <taxon>Heteroptera</taxon>
        <taxon>Panheteroptera</taxon>
        <taxon>Cimicomorpha</taxon>
        <taxon>Cimicidae</taxon>
        <taxon>Cimex</taxon>
    </lineage>
</organism>
<keyword evidence="12" id="KW-1185">Reference proteome</keyword>
<evidence type="ECO:0000256" key="2">
    <source>
        <dbReference type="ARBA" id="ARBA00022475"/>
    </source>
</evidence>
<evidence type="ECO:0000256" key="4">
    <source>
        <dbReference type="ARBA" id="ARBA00022692"/>
    </source>
</evidence>
<name>A0A8I6S474_CIMLE</name>
<sequence>MNENMKDFDMIRKIMVWAGQWQEFSTYPRLKIFLQKFRVTYLMVLSPLPLTSMFLSGFMDSLSKYALFAVGATLIDPMAYSFFFEWDLAKKVYTRLRAIVARRDSEEHIKRFKTKSRPIWIVVAVYALFTFLFVFFYEIMPYFYDAYLFLFTGSDKPFMTPIPNQGFMDKEPKRTFYYYCSNVFTTLWCMDLAMIVFGFDSLTYLVVIYTCIEVEIISERVKSWGEKGADPAELREIIEEHNEVLRLTDDMIELLGGPMASQNTVGSLAITIFAYTVLVKYETDLFLVIVNGLSVGLTFLVIATANYVGDRLEDEGVRFFQSLYDTPWYNMPQKERKAIRIMMCQAVKPLVITYKGWSPLNFVTLMDVVNASYSYFMVLKSMN</sequence>
<keyword evidence="4 10" id="KW-0812">Transmembrane</keyword>
<dbReference type="Pfam" id="PF02949">
    <property type="entry name" value="7tm_6"/>
    <property type="match status" value="1"/>
</dbReference>
<comment type="similarity">
    <text evidence="10">Belongs to the insect chemoreceptor superfamily. Heteromeric odorant receptor channel (TC 1.A.69) family.</text>
</comment>
<reference evidence="11" key="1">
    <citation type="submission" date="2022-01" db="UniProtKB">
        <authorList>
            <consortium name="EnsemblMetazoa"/>
        </authorList>
    </citation>
    <scope>IDENTIFICATION</scope>
</reference>
<keyword evidence="9 10" id="KW-0807">Transducer</keyword>
<feature type="transmembrane region" description="Helical" evidence="10">
    <location>
        <begin position="119"/>
        <end position="140"/>
    </location>
</feature>
<evidence type="ECO:0000256" key="8">
    <source>
        <dbReference type="ARBA" id="ARBA00023170"/>
    </source>
</evidence>
<dbReference type="OMA" id="IDIHRIA"/>
<comment type="caution">
    <text evidence="10">Lacks conserved residue(s) required for the propagation of feature annotation.</text>
</comment>
<keyword evidence="3 10" id="KW-0716">Sensory transduction</keyword>
<evidence type="ECO:0000256" key="10">
    <source>
        <dbReference type="RuleBase" id="RU351113"/>
    </source>
</evidence>
<comment type="subcellular location">
    <subcellularLocation>
        <location evidence="1 10">Cell membrane</location>
        <topology evidence="1 10">Multi-pass membrane protein</topology>
    </subcellularLocation>
</comment>
<dbReference type="PANTHER" id="PTHR21137">
    <property type="entry name" value="ODORANT RECEPTOR"/>
    <property type="match status" value="1"/>
</dbReference>
<keyword evidence="2" id="KW-1003">Cell membrane</keyword>
<evidence type="ECO:0000256" key="3">
    <source>
        <dbReference type="ARBA" id="ARBA00022606"/>
    </source>
</evidence>
<evidence type="ECO:0000313" key="12">
    <source>
        <dbReference type="Proteomes" id="UP000494040"/>
    </source>
</evidence>
<dbReference type="EnsemblMetazoa" id="XM_014401322.2">
    <property type="protein sequence ID" value="XP_014256808.1"/>
    <property type="gene ID" value="LOC106670741"/>
</dbReference>
<protein>
    <recommendedName>
        <fullName evidence="10">Odorant receptor</fullName>
    </recommendedName>
</protein>
<dbReference type="Proteomes" id="UP000494040">
    <property type="component" value="Unassembled WGS sequence"/>
</dbReference>
<proteinExistence type="inferred from homology"/>
<dbReference type="InterPro" id="IPR004117">
    <property type="entry name" value="7tm6_olfct_rcpt"/>
</dbReference>
<dbReference type="KEGG" id="clec:106670741"/>
<keyword evidence="7 10" id="KW-0472">Membrane</keyword>
<keyword evidence="5 10" id="KW-0552">Olfaction</keyword>
<evidence type="ECO:0000313" key="11">
    <source>
        <dbReference type="EnsemblMetazoa" id="XP_014256808.1"/>
    </source>
</evidence>
<accession>A0A8I6S474</accession>
<evidence type="ECO:0000256" key="5">
    <source>
        <dbReference type="ARBA" id="ARBA00022725"/>
    </source>
</evidence>
<feature type="transmembrane region" description="Helical" evidence="10">
    <location>
        <begin position="285"/>
        <end position="308"/>
    </location>
</feature>
<dbReference type="GO" id="GO:0004984">
    <property type="term" value="F:olfactory receptor activity"/>
    <property type="evidence" value="ECO:0007669"/>
    <property type="project" value="InterPro"/>
</dbReference>
<dbReference type="GO" id="GO:0005549">
    <property type="term" value="F:odorant binding"/>
    <property type="evidence" value="ECO:0007669"/>
    <property type="project" value="InterPro"/>
</dbReference>
<feature type="transmembrane region" description="Helical" evidence="10">
    <location>
        <begin position="39"/>
        <end position="59"/>
    </location>
</feature>
<dbReference type="SMR" id="A0A8I6S474"/>
<evidence type="ECO:0000256" key="1">
    <source>
        <dbReference type="ARBA" id="ARBA00004651"/>
    </source>
</evidence>
<dbReference type="OrthoDB" id="6627700at2759"/>
<evidence type="ECO:0000256" key="9">
    <source>
        <dbReference type="ARBA" id="ARBA00023224"/>
    </source>
</evidence>
<evidence type="ECO:0000256" key="6">
    <source>
        <dbReference type="ARBA" id="ARBA00022989"/>
    </source>
</evidence>
<feature type="transmembrane region" description="Helical" evidence="10">
    <location>
        <begin position="176"/>
        <end position="199"/>
    </location>
</feature>
<keyword evidence="6 10" id="KW-1133">Transmembrane helix</keyword>
<dbReference type="PANTHER" id="PTHR21137:SF35">
    <property type="entry name" value="ODORANT RECEPTOR 19A-RELATED"/>
    <property type="match status" value="1"/>
</dbReference>
<keyword evidence="8 10" id="KW-0675">Receptor</keyword>
<dbReference type="AlphaFoldDB" id="A0A8I6S474"/>